<reference evidence="3 4" key="1">
    <citation type="submission" date="2016-12" db="EMBL/GenBank/DDBJ databases">
        <authorList>
            <person name="Song W.-J."/>
            <person name="Kurnit D.M."/>
        </authorList>
    </citation>
    <scope>NUCLEOTIDE SEQUENCE [LARGE SCALE GENOMIC DNA]</scope>
    <source>
        <strain evidence="3 4">DSM 30827</strain>
    </source>
</reference>
<dbReference type="Pfam" id="PF00582">
    <property type="entry name" value="Usp"/>
    <property type="match status" value="1"/>
</dbReference>
<dbReference type="SUPFAM" id="SSF52402">
    <property type="entry name" value="Adenine nucleotide alpha hydrolases-like"/>
    <property type="match status" value="2"/>
</dbReference>
<keyword evidence="4" id="KW-1185">Reference proteome</keyword>
<dbReference type="PANTHER" id="PTHR46268">
    <property type="entry name" value="STRESS RESPONSE PROTEIN NHAX"/>
    <property type="match status" value="1"/>
</dbReference>
<dbReference type="InterPro" id="IPR006016">
    <property type="entry name" value="UspA"/>
</dbReference>
<evidence type="ECO:0000259" key="2">
    <source>
        <dbReference type="Pfam" id="PF00582"/>
    </source>
</evidence>
<dbReference type="RefSeq" id="WP_095660886.1">
    <property type="nucleotide sequence ID" value="NZ_CP019688.1"/>
</dbReference>
<dbReference type="EMBL" id="CP019688">
    <property type="protein sequence ID" value="AQQ16319.1"/>
    <property type="molecule type" value="Genomic_DNA"/>
</dbReference>
<dbReference type="Proteomes" id="UP000217209">
    <property type="component" value="Chromosome"/>
</dbReference>
<comment type="similarity">
    <text evidence="1">Belongs to the universal stress protein A family.</text>
</comment>
<sequence>MVHRSFTSDLAELPDSGRALRVIVGWDSLNTEAVEFAAWLGRSLPVKVQVVSAVESKWKKPLSEKKYRKWFKERATEFDHQARKVLKEYVPRAQWAKDASCLTDRADVAGSLYQSAEEFTADLIVLGSRAKTAKNRFRPSSVADALMHSSPVPLGLAPKGVSLSRKGITRVTYALVESSKSAAPKGAGGFSGLPYATTLACVLGVPLRIIAFSPSEQVTDISDAAAEWNETTLGLLDRARDQAFGVATAIDPRFADTFDVESFVASGKGWKRSIDSVKWKKGDVMCIGSQPSDNLKRVFVGTREGEFIRFAPVPVIIYPRGTN</sequence>
<dbReference type="Gene3D" id="3.40.50.12370">
    <property type="match status" value="1"/>
</dbReference>
<dbReference type="OrthoDB" id="5242641at2"/>
<dbReference type="AlphaFoldDB" id="A0A1Q2HZR5"/>
<evidence type="ECO:0000313" key="3">
    <source>
        <dbReference type="EMBL" id="AQQ16319.1"/>
    </source>
</evidence>
<accession>A0A1Q2HZR5</accession>
<dbReference type="CDD" id="cd00293">
    <property type="entry name" value="USP-like"/>
    <property type="match status" value="1"/>
</dbReference>
<dbReference type="KEGG" id="cgv:CGLAU_11955"/>
<gene>
    <name evidence="3" type="ORF">CGLAU_11955</name>
</gene>
<evidence type="ECO:0000313" key="4">
    <source>
        <dbReference type="Proteomes" id="UP000217209"/>
    </source>
</evidence>
<proteinExistence type="inferred from homology"/>
<dbReference type="PANTHER" id="PTHR46268:SF6">
    <property type="entry name" value="UNIVERSAL STRESS PROTEIN UP12"/>
    <property type="match status" value="1"/>
</dbReference>
<organism evidence="3 4">
    <name type="scientific">Corynebacterium glaucum</name>
    <dbReference type="NCBI Taxonomy" id="187491"/>
    <lineage>
        <taxon>Bacteria</taxon>
        <taxon>Bacillati</taxon>
        <taxon>Actinomycetota</taxon>
        <taxon>Actinomycetes</taxon>
        <taxon>Mycobacteriales</taxon>
        <taxon>Corynebacteriaceae</taxon>
        <taxon>Corynebacterium</taxon>
    </lineage>
</organism>
<protein>
    <submittedName>
        <fullName evidence="3">Universal stress protein family protein</fullName>
    </submittedName>
</protein>
<name>A0A1Q2HZR5_9CORY</name>
<evidence type="ECO:0000256" key="1">
    <source>
        <dbReference type="ARBA" id="ARBA00008791"/>
    </source>
</evidence>
<feature type="domain" description="UspA" evidence="2">
    <location>
        <begin position="30"/>
        <end position="154"/>
    </location>
</feature>